<feature type="region of interest" description="Disordered" evidence="1">
    <location>
        <begin position="26"/>
        <end position="46"/>
    </location>
</feature>
<dbReference type="EMBL" id="BT146280">
    <property type="protein sequence ID" value="AFK46074.1"/>
    <property type="molecule type" value="mRNA"/>
</dbReference>
<sequence>MASLASTRTETSSFFTWLITVASFGPWITSGSTSTSGLQSLQRDSK</sequence>
<organism evidence="2">
    <name type="scientific">Lotus japonicus</name>
    <name type="common">Lotus corniculatus var. japonicus</name>
    <dbReference type="NCBI Taxonomy" id="34305"/>
    <lineage>
        <taxon>Eukaryota</taxon>
        <taxon>Viridiplantae</taxon>
        <taxon>Streptophyta</taxon>
        <taxon>Embryophyta</taxon>
        <taxon>Tracheophyta</taxon>
        <taxon>Spermatophyta</taxon>
        <taxon>Magnoliopsida</taxon>
        <taxon>eudicotyledons</taxon>
        <taxon>Gunneridae</taxon>
        <taxon>Pentapetalae</taxon>
        <taxon>rosids</taxon>
        <taxon>fabids</taxon>
        <taxon>Fabales</taxon>
        <taxon>Fabaceae</taxon>
        <taxon>Papilionoideae</taxon>
        <taxon>50 kb inversion clade</taxon>
        <taxon>NPAAA clade</taxon>
        <taxon>Hologalegina</taxon>
        <taxon>robinioid clade</taxon>
        <taxon>Loteae</taxon>
        <taxon>Lotus</taxon>
    </lineage>
</organism>
<accession>I3T0N2</accession>
<evidence type="ECO:0000256" key="1">
    <source>
        <dbReference type="SAM" id="MobiDB-lite"/>
    </source>
</evidence>
<feature type="compositionally biased region" description="Low complexity" evidence="1">
    <location>
        <begin position="29"/>
        <end position="46"/>
    </location>
</feature>
<reference evidence="2" key="1">
    <citation type="submission" date="2012-05" db="EMBL/GenBank/DDBJ databases">
        <authorList>
            <person name="Krishnakumar V."/>
            <person name="Cheung F."/>
            <person name="Xiao Y."/>
            <person name="Chan A."/>
            <person name="Moskal W.A."/>
            <person name="Town C.D."/>
        </authorList>
    </citation>
    <scope>NUCLEOTIDE SEQUENCE</scope>
</reference>
<proteinExistence type="evidence at transcript level"/>
<dbReference type="AlphaFoldDB" id="I3T0N2"/>
<name>I3T0N2_LOTJA</name>
<evidence type="ECO:0000313" key="2">
    <source>
        <dbReference type="EMBL" id="AFK46074.1"/>
    </source>
</evidence>
<protein>
    <submittedName>
        <fullName evidence="2">Uncharacterized protein</fullName>
    </submittedName>
</protein>